<organism evidence="2 3">
    <name type="scientific">Striga hermonthica</name>
    <name type="common">Purple witchweed</name>
    <name type="synonym">Buchnera hermonthica</name>
    <dbReference type="NCBI Taxonomy" id="68872"/>
    <lineage>
        <taxon>Eukaryota</taxon>
        <taxon>Viridiplantae</taxon>
        <taxon>Streptophyta</taxon>
        <taxon>Embryophyta</taxon>
        <taxon>Tracheophyta</taxon>
        <taxon>Spermatophyta</taxon>
        <taxon>Magnoliopsida</taxon>
        <taxon>eudicotyledons</taxon>
        <taxon>Gunneridae</taxon>
        <taxon>Pentapetalae</taxon>
        <taxon>asterids</taxon>
        <taxon>lamiids</taxon>
        <taxon>Lamiales</taxon>
        <taxon>Orobanchaceae</taxon>
        <taxon>Buchnereae</taxon>
        <taxon>Striga</taxon>
    </lineage>
</organism>
<evidence type="ECO:0000313" key="3">
    <source>
        <dbReference type="Proteomes" id="UP001153555"/>
    </source>
</evidence>
<accession>A0A9N7RQA1</accession>
<dbReference type="EMBL" id="CACSLK010032525">
    <property type="protein sequence ID" value="CAA0840355.1"/>
    <property type="molecule type" value="Genomic_DNA"/>
</dbReference>
<dbReference type="Proteomes" id="UP001153555">
    <property type="component" value="Unassembled WGS sequence"/>
</dbReference>
<proteinExistence type="predicted"/>
<keyword evidence="3" id="KW-1185">Reference proteome</keyword>
<dbReference type="AlphaFoldDB" id="A0A9N7RQA1"/>
<sequence>LHGLGLHPRSSTRCCPRAPHHCRLSRTCALPLFLGPLGLGLHPRVLPSRTPRSLSLCHQTPTCPSQPPQPVRPSYALVHPTPRAPPHRAHHGP</sequence>
<name>A0A9N7RQA1_STRHE</name>
<gene>
    <name evidence="2" type="ORF">SHERM_00436</name>
</gene>
<evidence type="ECO:0000313" key="2">
    <source>
        <dbReference type="EMBL" id="CAA0840355.1"/>
    </source>
</evidence>
<feature type="non-terminal residue" evidence="2">
    <location>
        <position position="93"/>
    </location>
</feature>
<protein>
    <submittedName>
        <fullName evidence="2">Uncharacterized protein</fullName>
    </submittedName>
</protein>
<feature type="non-terminal residue" evidence="2">
    <location>
        <position position="1"/>
    </location>
</feature>
<feature type="region of interest" description="Disordered" evidence="1">
    <location>
        <begin position="57"/>
        <end position="93"/>
    </location>
</feature>
<reference evidence="2" key="1">
    <citation type="submission" date="2019-12" db="EMBL/GenBank/DDBJ databases">
        <authorList>
            <person name="Scholes J."/>
        </authorList>
    </citation>
    <scope>NUCLEOTIDE SEQUENCE</scope>
</reference>
<comment type="caution">
    <text evidence="2">The sequence shown here is derived from an EMBL/GenBank/DDBJ whole genome shotgun (WGS) entry which is preliminary data.</text>
</comment>
<evidence type="ECO:0000256" key="1">
    <source>
        <dbReference type="SAM" id="MobiDB-lite"/>
    </source>
</evidence>